<dbReference type="KEGG" id="cva:CVAR_2430"/>
<reference evidence="1 2" key="1">
    <citation type="journal article" date="2011" name="BMC Genomics">
        <title>Complete genome sequence of Corynebacterium variabile DSM 44702 isolated from the surface of smear-ripened cheeses and insights into cheese ripening and flavor generation.</title>
        <authorList>
            <person name="Schroeder J."/>
            <person name="Maus I."/>
            <person name="Trost E."/>
            <person name="Tauch A."/>
        </authorList>
    </citation>
    <scope>NUCLEOTIDE SEQUENCE [LARGE SCALE GENOMIC DNA]</scope>
    <source>
        <strain evidence="2">DSM 44702 / JCM 12073 / NCIMB 30131</strain>
    </source>
</reference>
<gene>
    <name evidence="1" type="ordered locus">CVAR_2430</name>
</gene>
<protein>
    <submittedName>
        <fullName evidence="1">Uncharacterized protein</fullName>
    </submittedName>
</protein>
<dbReference type="AlphaFoldDB" id="G0HHQ5"/>
<dbReference type="HOGENOM" id="CLU_3167012_0_0_11"/>
<evidence type="ECO:0000313" key="2">
    <source>
        <dbReference type="Proteomes" id="UP000006659"/>
    </source>
</evidence>
<organism evidence="1 2">
    <name type="scientific">Corynebacterium variabile (strain DSM 44702 / CIP 107183 / JCM 12073 / NCIMB 30131)</name>
    <name type="common">Corynebacterium mooreparkense</name>
    <dbReference type="NCBI Taxonomy" id="858619"/>
    <lineage>
        <taxon>Bacteria</taxon>
        <taxon>Bacillati</taxon>
        <taxon>Actinomycetota</taxon>
        <taxon>Actinomycetes</taxon>
        <taxon>Mycobacteriales</taxon>
        <taxon>Corynebacteriaceae</taxon>
        <taxon>Corynebacterium</taxon>
    </lineage>
</organism>
<dbReference type="EMBL" id="CP002917">
    <property type="protein sequence ID" value="AEK37775.1"/>
    <property type="molecule type" value="Genomic_DNA"/>
</dbReference>
<dbReference type="Proteomes" id="UP000006659">
    <property type="component" value="Chromosome"/>
</dbReference>
<proteinExistence type="predicted"/>
<evidence type="ECO:0000313" key="1">
    <source>
        <dbReference type="EMBL" id="AEK37775.1"/>
    </source>
</evidence>
<dbReference type="RefSeq" id="WP_014010929.1">
    <property type="nucleotide sequence ID" value="NC_015859.1"/>
</dbReference>
<accession>G0HHQ5</accession>
<sequence>MTGAPHHTSDELAELVDTSVDRRLHQPTFPAHQLGTRHHRRCWNQSC</sequence>
<name>G0HHQ5_CORVD</name>